<organism evidence="7 8">
    <name type="scientific">Mus spicilegus</name>
    <name type="common">Mound-building mouse</name>
    <dbReference type="NCBI Taxonomy" id="10103"/>
    <lineage>
        <taxon>Eukaryota</taxon>
        <taxon>Metazoa</taxon>
        <taxon>Chordata</taxon>
        <taxon>Craniata</taxon>
        <taxon>Vertebrata</taxon>
        <taxon>Euteleostomi</taxon>
        <taxon>Mammalia</taxon>
        <taxon>Eutheria</taxon>
        <taxon>Euarchontoglires</taxon>
        <taxon>Glires</taxon>
        <taxon>Rodentia</taxon>
        <taxon>Myomorpha</taxon>
        <taxon>Muroidea</taxon>
        <taxon>Muridae</taxon>
        <taxon>Murinae</taxon>
        <taxon>Mus</taxon>
        <taxon>Mus</taxon>
    </lineage>
</organism>
<dbReference type="GO" id="GO:0003779">
    <property type="term" value="F:actin binding"/>
    <property type="evidence" value="ECO:0007669"/>
    <property type="project" value="InterPro"/>
</dbReference>
<feature type="repeat" description="ANK" evidence="4">
    <location>
        <begin position="85"/>
        <end position="117"/>
    </location>
</feature>
<dbReference type="Ensembl" id="ENSMSIT00000044633.1">
    <property type="protein sequence ID" value="ENSMSIP00000035434.1"/>
    <property type="gene ID" value="ENSMSIG00000029491.1"/>
</dbReference>
<keyword evidence="2 4" id="KW-0040">ANK repeat</keyword>
<feature type="compositionally biased region" description="Low complexity" evidence="6">
    <location>
        <begin position="721"/>
        <end position="740"/>
    </location>
</feature>
<dbReference type="Gene3D" id="1.25.40.20">
    <property type="entry name" value="Ankyrin repeat-containing domain"/>
    <property type="match status" value="2"/>
</dbReference>
<protein>
    <submittedName>
        <fullName evidence="7">Ankyrin repeat domain 24</fullName>
    </submittedName>
</protein>
<evidence type="ECO:0000256" key="2">
    <source>
        <dbReference type="ARBA" id="ARBA00023043"/>
    </source>
</evidence>
<dbReference type="PANTHER" id="PTHR24129:SF0">
    <property type="entry name" value="ANKYCORBIN"/>
    <property type="match status" value="1"/>
</dbReference>
<feature type="region of interest" description="Disordered" evidence="6">
    <location>
        <begin position="316"/>
        <end position="335"/>
    </location>
</feature>
<dbReference type="SMART" id="SM00248">
    <property type="entry name" value="ANK"/>
    <property type="match status" value="5"/>
</dbReference>
<evidence type="ECO:0000256" key="1">
    <source>
        <dbReference type="ARBA" id="ARBA00022737"/>
    </source>
</evidence>
<dbReference type="PROSITE" id="PS50088">
    <property type="entry name" value="ANK_REPEAT"/>
    <property type="match status" value="5"/>
</dbReference>
<dbReference type="SUPFAM" id="SSF48403">
    <property type="entry name" value="Ankyrin repeat"/>
    <property type="match status" value="1"/>
</dbReference>
<dbReference type="Pfam" id="PF12796">
    <property type="entry name" value="Ank_2"/>
    <property type="match status" value="1"/>
</dbReference>
<feature type="region of interest" description="Disordered" evidence="6">
    <location>
        <begin position="480"/>
        <end position="504"/>
    </location>
</feature>
<feature type="region of interest" description="Disordered" evidence="6">
    <location>
        <begin position="717"/>
        <end position="740"/>
    </location>
</feature>
<feature type="repeat" description="ANK" evidence="4">
    <location>
        <begin position="52"/>
        <end position="84"/>
    </location>
</feature>
<evidence type="ECO:0000256" key="4">
    <source>
        <dbReference type="PROSITE-ProRule" id="PRU00023"/>
    </source>
</evidence>
<dbReference type="InterPro" id="IPR042420">
    <property type="entry name" value="RAI14/UACA"/>
</dbReference>
<evidence type="ECO:0000256" key="5">
    <source>
        <dbReference type="SAM" id="Coils"/>
    </source>
</evidence>
<feature type="region of interest" description="Disordered" evidence="6">
    <location>
        <begin position="243"/>
        <end position="293"/>
    </location>
</feature>
<feature type="compositionally biased region" description="Basic and acidic residues" evidence="6">
    <location>
        <begin position="316"/>
        <end position="326"/>
    </location>
</feature>
<feature type="coiled-coil region" evidence="5">
    <location>
        <begin position="750"/>
        <end position="900"/>
    </location>
</feature>
<reference evidence="7" key="2">
    <citation type="submission" date="2025-09" db="UniProtKB">
        <authorList>
            <consortium name="Ensembl"/>
        </authorList>
    </citation>
    <scope>IDENTIFICATION</scope>
</reference>
<dbReference type="PROSITE" id="PS50297">
    <property type="entry name" value="ANK_REP_REGION"/>
    <property type="match status" value="4"/>
</dbReference>
<dbReference type="Pfam" id="PF00023">
    <property type="entry name" value="Ank"/>
    <property type="match status" value="2"/>
</dbReference>
<accession>A0A8C6ICW9</accession>
<feature type="repeat" description="ANK" evidence="4">
    <location>
        <begin position="151"/>
        <end position="183"/>
    </location>
</feature>
<proteinExistence type="predicted"/>
<dbReference type="Proteomes" id="UP000694415">
    <property type="component" value="Unplaced"/>
</dbReference>
<dbReference type="PANTHER" id="PTHR24129">
    <property type="entry name" value="ANKYCORBIN"/>
    <property type="match status" value="1"/>
</dbReference>
<feature type="repeat" description="ANK" evidence="4">
    <location>
        <begin position="118"/>
        <end position="150"/>
    </location>
</feature>
<feature type="repeat" description="ANK" evidence="4">
    <location>
        <begin position="184"/>
        <end position="216"/>
    </location>
</feature>
<evidence type="ECO:0000313" key="7">
    <source>
        <dbReference type="Ensembl" id="ENSMSIP00000035434.1"/>
    </source>
</evidence>
<evidence type="ECO:0000313" key="8">
    <source>
        <dbReference type="Proteomes" id="UP000694415"/>
    </source>
</evidence>
<sequence length="993" mass="107122">MKTLRARFKKTEGQDWGKSDQRLLQAVENNDVARVASLIAHKGLVPTKLDPEGKSAFHLAAMRGAAGCLEVMLAQGADVMSTDGAGYNALHLAAKYGHPECLKQLLEASCVVDIEDSSGWTALHHAAAGGCLSCSKLLCSFKAHMNPRDRSGATPLIIAAQMCHTDLCRLLLQQGAATNDQDLQGRTALMLACEGGSPETVEVLLQGGAQLSITDALGQDATHYGALTGDKLILQLLHESARRSSPPSASLEEDSGEASSQNSVSSHEKQGAPKKRKAPQPPASTPVPDDREAYEEIVRLRQERGRLLQKIRGLEQHKERRRKEPLEAEASSVHSLERQVQELQQMLVEKQEEKESLGREVESLQSRLSLLENERENTSYDVATLQDEEGEMPDFPGADALMPKNQSPSAEEIIASLQEQVAQLTRQNQELLEKVQILEEFEKDEAQMAEESQAEVVPLVLYESLRAELEQLRRQYTEAMHVQQQQQQQQEGEPPRAQGEEETAYQEIKDKGITIKNGPSVPDLNGTTYAETTANGMELQAGGSKGVWNTEAGVSEAAPIEPEAAGSEATGKDRLAAGEMDTSATMAEALNVKALGDNAESEPVAAEDTGGKENPGMKADEVDVLAQAGLTGTVIRNMEAIGVRDTGIQATGLEVKAVKTTGVQATVAEVIGVKVTGVQTTAIEAIGVKDTTQEATGAQADCWQATEADCTGAQDTAMEPTGAQATVTETTEAETSGTEDPCAAILHPGAAAAAALQAELETRIRGLEEALRRREREAAAELEAARGRFAEAEAEAEEAARGRSRELEALRELLATATATGERARTEAAELRQALAASEARVAELSSTVDAAREELERMRGASVPADEHEHALSALRDHVTRLQAQLADLARRHEKTSAEVFQITDLSKEVFTLKEALKVQQSTPASSKEEEALRGQVTALQQQIQEEAREHGAVVALYRTHLLYAIQGQMDEDVQCILSQILQMQRLQAQGR</sequence>
<evidence type="ECO:0000256" key="6">
    <source>
        <dbReference type="SAM" id="MobiDB-lite"/>
    </source>
</evidence>
<dbReference type="InterPro" id="IPR036770">
    <property type="entry name" value="Ankyrin_rpt-contain_sf"/>
</dbReference>
<feature type="region of interest" description="Disordered" evidence="6">
    <location>
        <begin position="386"/>
        <end position="408"/>
    </location>
</feature>
<reference evidence="7" key="1">
    <citation type="submission" date="2025-08" db="UniProtKB">
        <authorList>
            <consortium name="Ensembl"/>
        </authorList>
    </citation>
    <scope>IDENTIFICATION</scope>
</reference>
<dbReference type="GeneTree" id="ENSGT00940000159237"/>
<keyword evidence="3 5" id="KW-0175">Coiled coil</keyword>
<keyword evidence="1" id="KW-0677">Repeat</keyword>
<dbReference type="AlphaFoldDB" id="A0A8C6ICW9"/>
<name>A0A8C6ICW9_MUSSI</name>
<dbReference type="InterPro" id="IPR002110">
    <property type="entry name" value="Ankyrin_rpt"/>
</dbReference>
<evidence type="ECO:0000256" key="3">
    <source>
        <dbReference type="ARBA" id="ARBA00023054"/>
    </source>
</evidence>
<keyword evidence="8" id="KW-1185">Reference proteome</keyword>